<dbReference type="GO" id="GO:0008270">
    <property type="term" value="F:zinc ion binding"/>
    <property type="evidence" value="ECO:0007669"/>
    <property type="project" value="UniProtKB-KW"/>
</dbReference>
<evidence type="ECO:0000256" key="1">
    <source>
        <dbReference type="ARBA" id="ARBA00022723"/>
    </source>
</evidence>
<dbReference type="Gene3D" id="3.30.160.60">
    <property type="entry name" value="Classic Zinc Finger"/>
    <property type="match status" value="1"/>
</dbReference>
<dbReference type="AlphaFoldDB" id="A0A812DI58"/>
<keyword evidence="7" id="KW-0012">Acyltransferase</keyword>
<keyword evidence="1" id="KW-0479">Metal-binding</keyword>
<dbReference type="InterPro" id="IPR001841">
    <property type="entry name" value="Znf_RING"/>
</dbReference>
<keyword evidence="8" id="KW-1185">Reference proteome</keyword>
<feature type="domain" description="RING-type" evidence="5">
    <location>
        <begin position="13"/>
        <end position="51"/>
    </location>
</feature>
<dbReference type="OrthoDB" id="9049620at2759"/>
<proteinExistence type="predicted"/>
<dbReference type="InterPro" id="IPR000315">
    <property type="entry name" value="Znf_B-box"/>
</dbReference>
<dbReference type="Proteomes" id="UP000597762">
    <property type="component" value="Unassembled WGS sequence"/>
</dbReference>
<keyword evidence="7" id="KW-0808">Transferase</keyword>
<comment type="caution">
    <text evidence="7">The sequence shown here is derived from an EMBL/GenBank/DDBJ whole genome shotgun (WGS) entry which is preliminary data.</text>
</comment>
<evidence type="ECO:0000259" key="6">
    <source>
        <dbReference type="PROSITE" id="PS50119"/>
    </source>
</evidence>
<evidence type="ECO:0000256" key="2">
    <source>
        <dbReference type="ARBA" id="ARBA00022771"/>
    </source>
</evidence>
<keyword evidence="2 4" id="KW-0863">Zinc-finger</keyword>
<evidence type="ECO:0000256" key="3">
    <source>
        <dbReference type="ARBA" id="ARBA00022833"/>
    </source>
</evidence>
<dbReference type="InterPro" id="IPR017907">
    <property type="entry name" value="Znf_RING_CS"/>
</dbReference>
<dbReference type="EC" id="2.3.2.27" evidence="7"/>
<dbReference type="PANTHER" id="PTHR25462">
    <property type="entry name" value="BONUS, ISOFORM C-RELATED"/>
    <property type="match status" value="1"/>
</dbReference>
<accession>A0A812DI58</accession>
<evidence type="ECO:0000256" key="4">
    <source>
        <dbReference type="PROSITE-ProRule" id="PRU00024"/>
    </source>
</evidence>
<dbReference type="PROSITE" id="PS00518">
    <property type="entry name" value="ZF_RING_1"/>
    <property type="match status" value="1"/>
</dbReference>
<sequence length="462" mass="52426">MASNVTEEETFQCSKCVEVLDLASRTLPCLHSFCGSCVKMILEGNRLCPQCLQSVTGDELRLAPFLVRSLRRRHLESRQLNCDTCSEDGKELTGQIWCQDCQKLLCQTCEGFHKKFQTRHETKILSGVSRVEAIRVITIDDCRQHRQSKDAFCDRCNVCMCDACYVNHVTASPQCPSRPLSVREEASKGKEKGGPTLERELCQFEINIRATNERTRRSIDELSTDCDTECSKLWQDFETFIEETRLKLGELCENMRGMASELERKWRLSLKEREELLGKVKIWRHTLGHLLSDDTDDEDVVCGLRLVGAELSARLHQSFAPPDKGHWFVTFPKWCHDSLESLKKEIIDWTSGHLQLESECPLQGSNPSLISSIVASDEDNHVFVGDWDSESILEFRDSGELVGQFPLTDGGEGFRPWDMCRLPEDILVVCCPWGSGTRTHKMSTLFLPSQQNVSSPSSLPPK</sequence>
<dbReference type="InterPro" id="IPR047153">
    <property type="entry name" value="TRIM45/56/19-like"/>
</dbReference>
<gene>
    <name evidence="7" type="ORF">SPHA_56479</name>
</gene>
<evidence type="ECO:0000313" key="8">
    <source>
        <dbReference type="Proteomes" id="UP000597762"/>
    </source>
</evidence>
<dbReference type="InterPro" id="IPR013083">
    <property type="entry name" value="Znf_RING/FYVE/PHD"/>
</dbReference>
<dbReference type="Gene3D" id="3.30.40.10">
    <property type="entry name" value="Zinc/RING finger domain, C3HC4 (zinc finger)"/>
    <property type="match status" value="1"/>
</dbReference>
<name>A0A812DI58_ACAPH</name>
<dbReference type="PROSITE" id="PS50089">
    <property type="entry name" value="ZF_RING_2"/>
    <property type="match status" value="1"/>
</dbReference>
<evidence type="ECO:0000259" key="5">
    <source>
        <dbReference type="PROSITE" id="PS50089"/>
    </source>
</evidence>
<protein>
    <submittedName>
        <fullName evidence="7">TRIM56</fullName>
        <ecNumber evidence="7">2.3.2.27</ecNumber>
    </submittedName>
</protein>
<dbReference type="Pfam" id="PF13923">
    <property type="entry name" value="zf-C3HC4_2"/>
    <property type="match status" value="1"/>
</dbReference>
<organism evidence="7 8">
    <name type="scientific">Acanthosepion pharaonis</name>
    <name type="common">Pharaoh cuttlefish</name>
    <name type="synonym">Sepia pharaonis</name>
    <dbReference type="NCBI Taxonomy" id="158019"/>
    <lineage>
        <taxon>Eukaryota</taxon>
        <taxon>Metazoa</taxon>
        <taxon>Spiralia</taxon>
        <taxon>Lophotrochozoa</taxon>
        <taxon>Mollusca</taxon>
        <taxon>Cephalopoda</taxon>
        <taxon>Coleoidea</taxon>
        <taxon>Decapodiformes</taxon>
        <taxon>Sepiida</taxon>
        <taxon>Sepiina</taxon>
        <taxon>Sepiidae</taxon>
        <taxon>Acanthosepion</taxon>
    </lineage>
</organism>
<dbReference type="SUPFAM" id="SSF57850">
    <property type="entry name" value="RING/U-box"/>
    <property type="match status" value="1"/>
</dbReference>
<dbReference type="SMART" id="SM00184">
    <property type="entry name" value="RING"/>
    <property type="match status" value="1"/>
</dbReference>
<evidence type="ECO:0000313" key="7">
    <source>
        <dbReference type="EMBL" id="CAE1303672.1"/>
    </source>
</evidence>
<dbReference type="PANTHER" id="PTHR25462:SF296">
    <property type="entry name" value="MEIOTIC P26, ISOFORM F"/>
    <property type="match status" value="1"/>
</dbReference>
<dbReference type="GO" id="GO:0061630">
    <property type="term" value="F:ubiquitin protein ligase activity"/>
    <property type="evidence" value="ECO:0007669"/>
    <property type="project" value="UniProtKB-EC"/>
</dbReference>
<keyword evidence="3" id="KW-0862">Zinc</keyword>
<dbReference type="PROSITE" id="PS50119">
    <property type="entry name" value="ZF_BBOX"/>
    <property type="match status" value="1"/>
</dbReference>
<reference evidence="7" key="1">
    <citation type="submission" date="2021-01" db="EMBL/GenBank/DDBJ databases">
        <authorList>
            <person name="Li R."/>
            <person name="Bekaert M."/>
        </authorList>
    </citation>
    <scope>NUCLEOTIDE SEQUENCE</scope>
    <source>
        <strain evidence="7">Farmed</strain>
    </source>
</reference>
<dbReference type="EMBL" id="CAHIKZ030003727">
    <property type="protein sequence ID" value="CAE1303672.1"/>
    <property type="molecule type" value="Genomic_DNA"/>
</dbReference>
<feature type="domain" description="B box-type" evidence="6">
    <location>
        <begin position="77"/>
        <end position="125"/>
    </location>
</feature>